<evidence type="ECO:0000259" key="1">
    <source>
        <dbReference type="Pfam" id="PF02627"/>
    </source>
</evidence>
<dbReference type="PANTHER" id="PTHR33930">
    <property type="entry name" value="ALKYL HYDROPEROXIDE REDUCTASE AHPD"/>
    <property type="match status" value="1"/>
</dbReference>
<proteinExistence type="predicted"/>
<dbReference type="NCBIfam" id="TIGR00778">
    <property type="entry name" value="ahpD_dom"/>
    <property type="match status" value="1"/>
</dbReference>
<dbReference type="STRING" id="946483.Cenrod_0316"/>
<feature type="domain" description="Carboxymuconolactone decarboxylase-like" evidence="1">
    <location>
        <begin position="65"/>
        <end position="146"/>
    </location>
</feature>
<dbReference type="PANTHER" id="PTHR33930:SF2">
    <property type="entry name" value="BLR3452 PROTEIN"/>
    <property type="match status" value="1"/>
</dbReference>
<dbReference type="InterPro" id="IPR029032">
    <property type="entry name" value="AhpD-like"/>
</dbReference>
<dbReference type="InterPro" id="IPR004675">
    <property type="entry name" value="AhpD_core"/>
</dbReference>
<dbReference type="Proteomes" id="UP000017184">
    <property type="component" value="Chromosome"/>
</dbReference>
<evidence type="ECO:0000313" key="2">
    <source>
        <dbReference type="EMBL" id="AGX86440.1"/>
    </source>
</evidence>
<dbReference type="EMBL" id="CP004885">
    <property type="protein sequence ID" value="AGX86440.1"/>
    <property type="molecule type" value="Genomic_DNA"/>
</dbReference>
<dbReference type="Gene3D" id="1.20.1290.10">
    <property type="entry name" value="AhpD-like"/>
    <property type="match status" value="1"/>
</dbReference>
<dbReference type="PATRIC" id="fig|946483.4.peg.316"/>
<dbReference type="GO" id="GO:0051920">
    <property type="term" value="F:peroxiredoxin activity"/>
    <property type="evidence" value="ECO:0007669"/>
    <property type="project" value="InterPro"/>
</dbReference>
<dbReference type="eggNOG" id="COG0599">
    <property type="taxonomic scope" value="Bacteria"/>
</dbReference>
<gene>
    <name evidence="2" type="ORF">Cenrod_0316</name>
</gene>
<reference evidence="2 3" key="1">
    <citation type="journal article" date="2013" name="Genome Biol.">
        <title>Genomic analysis reveals key aspects of prokaryotic symbiosis in the phototrophic consortium "Chlorochromatium aggregatum".</title>
        <authorList>
            <person name="Liu Z."/>
            <person name="Muller J."/>
            <person name="Li T."/>
            <person name="Alvey R.M."/>
            <person name="Vogl K."/>
            <person name="Frigaard N.U."/>
            <person name="Rockwell N.C."/>
            <person name="Boyd E.S."/>
            <person name="Tomsho L.P."/>
            <person name="Schuster S.C."/>
            <person name="Henke P."/>
            <person name="Rohde M."/>
            <person name="Overmann J."/>
            <person name="Bryant D.A."/>
        </authorList>
    </citation>
    <scope>NUCLEOTIDE SEQUENCE [LARGE SCALE GENOMIC DNA]</scope>
    <source>
        <strain evidence="2">CR</strain>
    </source>
</reference>
<dbReference type="AlphaFoldDB" id="U5N5A8"/>
<accession>U5N5A8</accession>
<dbReference type="SUPFAM" id="SSF69118">
    <property type="entry name" value="AhpD-like"/>
    <property type="match status" value="1"/>
</dbReference>
<name>U5N5A8_9BURK</name>
<keyword evidence="3" id="KW-1185">Reference proteome</keyword>
<sequence>MHPKRVGNTFAAQNERPQGLLKSALLHCKLINFDIEDRDVSTFEHAELTQKINTNLATFRKSQTEAMQGFGQLARAAMAEGNVSAKHKELIATAIGISQRCSGCIGFHVKALQKLGCTKAEFEEMLAVCVYMGGGPGLMYVAEALQAWDDFASA</sequence>
<dbReference type="KEGG" id="cbx:Cenrod_0316"/>
<protein>
    <submittedName>
        <fullName evidence="2">Gamma-carboxymuconolactone decarboxylase-like protein</fullName>
    </submittedName>
</protein>
<dbReference type="Pfam" id="PF02627">
    <property type="entry name" value="CMD"/>
    <property type="match status" value="1"/>
</dbReference>
<dbReference type="InterPro" id="IPR003779">
    <property type="entry name" value="CMD-like"/>
</dbReference>
<organism evidence="2 3">
    <name type="scientific">Candidatus Symbiobacter mobilis CR</name>
    <dbReference type="NCBI Taxonomy" id="946483"/>
    <lineage>
        <taxon>Bacteria</taxon>
        <taxon>Pseudomonadati</taxon>
        <taxon>Pseudomonadota</taxon>
        <taxon>Betaproteobacteria</taxon>
        <taxon>Burkholderiales</taxon>
        <taxon>Comamonadaceae</taxon>
    </lineage>
</organism>
<evidence type="ECO:0000313" key="3">
    <source>
        <dbReference type="Proteomes" id="UP000017184"/>
    </source>
</evidence>
<dbReference type="HOGENOM" id="CLU_137228_2_0_4"/>